<dbReference type="InterPro" id="IPR011051">
    <property type="entry name" value="RmlC_Cupin_sf"/>
</dbReference>
<dbReference type="OrthoDB" id="9780903at2"/>
<evidence type="ECO:0000259" key="5">
    <source>
        <dbReference type="Pfam" id="PF05726"/>
    </source>
</evidence>
<keyword evidence="6" id="KW-0560">Oxidoreductase</keyword>
<feature type="binding site" evidence="2">
    <location>
        <position position="61"/>
    </location>
    <ligand>
        <name>Fe cation</name>
        <dbReference type="ChEBI" id="CHEBI:24875"/>
    </ligand>
</feature>
<reference evidence="7" key="1">
    <citation type="submission" date="2017-09" db="EMBL/GenBank/DDBJ databases">
        <authorList>
            <person name="Cho G.-S."/>
            <person name="Oguntoyinbo F.A."/>
            <person name="Cnockaert M."/>
            <person name="Kabisch J."/>
            <person name="Neve H."/>
            <person name="Bockelmann W."/>
            <person name="Wenning M."/>
            <person name="Franz C.M."/>
            <person name="Vandamme P."/>
        </authorList>
    </citation>
    <scope>NUCLEOTIDE SEQUENCE [LARGE SCALE GENOMIC DNA]</scope>
    <source>
        <strain evidence="7">MBT G8648</strain>
    </source>
</reference>
<proteinExistence type="inferred from homology"/>
<dbReference type="SUPFAM" id="SSF51182">
    <property type="entry name" value="RmlC-like cupins"/>
    <property type="match status" value="1"/>
</dbReference>
<sequence length="295" mass="32018">MKRLVSVTSAPRPHWVGDGFPARSLFSYGPRSEPLSPFLLLDYAGPADFTPTTRPRGVGQHPHRGFETVTIVYQGEVAHRDSTGKGGVIGPGDVQWMTAGAGILHEEFHSPAFTQTGGTLEMVQLWVNLPAKDKMAKPGYQAIFNAQIPAVELPEQAGSVRVIAGDYIDNSLDDDNYKGPAHTFSPMNVWDVQLKGGKTTMLTQPEGWTTLVVVLKGTVQINGEEVLREAQVAELTRDGETLTLEANNDATLLLLSGEPLNEPVVGHGPFVMNSEREIIEAIEDFNSGRFGQMPS</sequence>
<dbReference type="CDD" id="cd02247">
    <property type="entry name" value="cupin_pirin_C"/>
    <property type="match status" value="1"/>
</dbReference>
<feature type="binding site" evidence="2">
    <location>
        <position position="63"/>
    </location>
    <ligand>
        <name>Fe cation</name>
        <dbReference type="ChEBI" id="CHEBI:24875"/>
    </ligand>
</feature>
<evidence type="ECO:0000313" key="7">
    <source>
        <dbReference type="Proteomes" id="UP000218677"/>
    </source>
</evidence>
<dbReference type="InterPro" id="IPR012093">
    <property type="entry name" value="Pirin"/>
</dbReference>
<evidence type="ECO:0000256" key="1">
    <source>
        <dbReference type="ARBA" id="ARBA00008416"/>
    </source>
</evidence>
<dbReference type="PIRSF" id="PIRSF006232">
    <property type="entry name" value="Pirin"/>
    <property type="match status" value="1"/>
</dbReference>
<keyword evidence="2" id="KW-0408">Iron</keyword>
<dbReference type="RefSeq" id="WP_096651854.1">
    <property type="nucleotide sequence ID" value="NZ_NWUX01000010.1"/>
</dbReference>
<feature type="binding site" evidence="2">
    <location>
        <position position="107"/>
    </location>
    <ligand>
        <name>Fe cation</name>
        <dbReference type="ChEBI" id="CHEBI:24875"/>
    </ligand>
</feature>
<dbReference type="InterPro" id="IPR008778">
    <property type="entry name" value="Pirin_C_dom"/>
</dbReference>
<evidence type="ECO:0000259" key="4">
    <source>
        <dbReference type="Pfam" id="PF02678"/>
    </source>
</evidence>
<feature type="domain" description="Pirin C-terminal" evidence="5">
    <location>
        <begin position="189"/>
        <end position="291"/>
    </location>
</feature>
<dbReference type="InterPro" id="IPR053186">
    <property type="entry name" value="QDO-related"/>
</dbReference>
<dbReference type="Pfam" id="PF02678">
    <property type="entry name" value="Pirin"/>
    <property type="match status" value="1"/>
</dbReference>
<dbReference type="PANTHER" id="PTHR43594">
    <property type="entry name" value="QUERCETIN 2,3-DIOXYGENASE"/>
    <property type="match status" value="1"/>
</dbReference>
<feature type="domain" description="Pirin N-terminal" evidence="4">
    <location>
        <begin position="27"/>
        <end position="127"/>
    </location>
</feature>
<keyword evidence="7" id="KW-1185">Reference proteome</keyword>
<dbReference type="CDD" id="cd02909">
    <property type="entry name" value="cupin_pirin_N"/>
    <property type="match status" value="1"/>
</dbReference>
<dbReference type="InterPro" id="IPR003829">
    <property type="entry name" value="Pirin_N_dom"/>
</dbReference>
<protein>
    <submittedName>
        <fullName evidence="6">Quercetin 2,3-dioxygenase</fullName>
    </submittedName>
</protein>
<dbReference type="AlphaFoldDB" id="A0A2A4HKN2"/>
<dbReference type="GO" id="GO:0051213">
    <property type="term" value="F:dioxygenase activity"/>
    <property type="evidence" value="ECO:0007669"/>
    <property type="project" value="UniProtKB-KW"/>
</dbReference>
<comment type="similarity">
    <text evidence="1 3">Belongs to the pirin family.</text>
</comment>
<gene>
    <name evidence="6" type="ORF">CPA45_12380</name>
</gene>
<organism evidence="6 7">
    <name type="scientific">Vreelandella nigrificans</name>
    <dbReference type="NCBI Taxonomy" id="2042704"/>
    <lineage>
        <taxon>Bacteria</taxon>
        <taxon>Pseudomonadati</taxon>
        <taxon>Pseudomonadota</taxon>
        <taxon>Gammaproteobacteria</taxon>
        <taxon>Oceanospirillales</taxon>
        <taxon>Halomonadaceae</taxon>
        <taxon>Vreelandella</taxon>
    </lineage>
</organism>
<dbReference type="Gene3D" id="2.60.120.10">
    <property type="entry name" value="Jelly Rolls"/>
    <property type="match status" value="2"/>
</dbReference>
<evidence type="ECO:0000313" key="6">
    <source>
        <dbReference type="EMBL" id="PCF95330.1"/>
    </source>
</evidence>
<comment type="caution">
    <text evidence="6">The sequence shown here is derived from an EMBL/GenBank/DDBJ whole genome shotgun (WGS) entry which is preliminary data.</text>
</comment>
<accession>A0A2A4HKN2</accession>
<dbReference type="Proteomes" id="UP000218677">
    <property type="component" value="Unassembled WGS sequence"/>
</dbReference>
<keyword evidence="2" id="KW-0479">Metal-binding</keyword>
<evidence type="ECO:0000256" key="3">
    <source>
        <dbReference type="RuleBase" id="RU003457"/>
    </source>
</evidence>
<feature type="binding site" evidence="2">
    <location>
        <position position="105"/>
    </location>
    <ligand>
        <name>Fe cation</name>
        <dbReference type="ChEBI" id="CHEBI:24875"/>
    </ligand>
</feature>
<dbReference type="PANTHER" id="PTHR43594:SF1">
    <property type="entry name" value="QUERCETIN 2,3-DIOXYGENASE PA2418-RELATED"/>
    <property type="match status" value="1"/>
</dbReference>
<dbReference type="EMBL" id="NWUX01000010">
    <property type="protein sequence ID" value="PCF95330.1"/>
    <property type="molecule type" value="Genomic_DNA"/>
</dbReference>
<keyword evidence="6" id="KW-0223">Dioxygenase</keyword>
<dbReference type="Pfam" id="PF05726">
    <property type="entry name" value="Pirin_C"/>
    <property type="match status" value="1"/>
</dbReference>
<dbReference type="GO" id="GO:0046872">
    <property type="term" value="F:metal ion binding"/>
    <property type="evidence" value="ECO:0007669"/>
    <property type="project" value="UniProtKB-KW"/>
</dbReference>
<evidence type="ECO:0000256" key="2">
    <source>
        <dbReference type="PIRSR" id="PIRSR006232-1"/>
    </source>
</evidence>
<name>A0A2A4HKN2_9GAMM</name>
<dbReference type="InterPro" id="IPR014710">
    <property type="entry name" value="RmlC-like_jellyroll"/>
</dbReference>
<comment type="cofactor">
    <cofactor evidence="2">
        <name>Fe cation</name>
        <dbReference type="ChEBI" id="CHEBI:24875"/>
    </cofactor>
    <text evidence="2">Binds 1 Fe cation per subunit.</text>
</comment>